<protein>
    <submittedName>
        <fullName evidence="1">Uncharacterized protein</fullName>
    </submittedName>
</protein>
<dbReference type="Proteomes" id="UP000243015">
    <property type="component" value="Unassembled WGS sequence"/>
</dbReference>
<dbReference type="EMBL" id="LHPM01000015">
    <property type="protein sequence ID" value="OAL64727.1"/>
    <property type="molecule type" value="Genomic_DNA"/>
</dbReference>
<dbReference type="AlphaFoldDB" id="A0A178EZU0"/>
<name>A0A178EZU0_TRIRU</name>
<sequence>MFADIHAYSAVREKFALVGNAYVLPGRSTVPDRAKFCGTTKTTVVPVVLRAAAGRLVMEADVFAPGGLLVAPELAKISGRIVKTVVAVARRVAMAKHVWTGGKSRQRALHPWTITLNRVETGEPAKTENVNAHPCPSPKICQDGQCVVSSTISHSFAVLTGLILSAVVAIPARAANVYVHHLVVNVIWAILVHAAAKHAQISILQRLPSAFRSREWALDSPALL</sequence>
<organism evidence="1 2">
    <name type="scientific">Trichophyton rubrum</name>
    <name type="common">Athlete's foot fungus</name>
    <name type="synonym">Epidermophyton rubrum</name>
    <dbReference type="NCBI Taxonomy" id="5551"/>
    <lineage>
        <taxon>Eukaryota</taxon>
        <taxon>Fungi</taxon>
        <taxon>Dikarya</taxon>
        <taxon>Ascomycota</taxon>
        <taxon>Pezizomycotina</taxon>
        <taxon>Eurotiomycetes</taxon>
        <taxon>Eurotiomycetidae</taxon>
        <taxon>Onygenales</taxon>
        <taxon>Arthrodermataceae</taxon>
        <taxon>Trichophyton</taxon>
    </lineage>
</organism>
<evidence type="ECO:0000313" key="2">
    <source>
        <dbReference type="Proteomes" id="UP000243015"/>
    </source>
</evidence>
<reference evidence="1 2" key="1">
    <citation type="submission" date="2016-05" db="EMBL/GenBank/DDBJ databases">
        <title>Genome sequencing of Trichophyton rubrum CMCC(F)T1i isolated from hair.</title>
        <authorList>
            <person name="Zhan P."/>
            <person name="Tao Y."/>
            <person name="Liu W."/>
        </authorList>
    </citation>
    <scope>NUCLEOTIDE SEQUENCE [LARGE SCALE GENOMIC DNA]</scope>
    <source>
        <strain evidence="2">CMCC(F)T1i</strain>
    </source>
</reference>
<accession>A0A178EZU0</accession>
<proteinExistence type="predicted"/>
<gene>
    <name evidence="1" type="ORF">A7C99_4161</name>
</gene>
<evidence type="ECO:0000313" key="1">
    <source>
        <dbReference type="EMBL" id="OAL64727.1"/>
    </source>
</evidence>
<comment type="caution">
    <text evidence="1">The sequence shown here is derived from an EMBL/GenBank/DDBJ whole genome shotgun (WGS) entry which is preliminary data.</text>
</comment>